<dbReference type="RefSeq" id="WP_310301897.1">
    <property type="nucleotide sequence ID" value="NZ_BAAAPS010000008.1"/>
</dbReference>
<protein>
    <submittedName>
        <fullName evidence="2">NAD(P)-dependent dehydrogenase (Short-subunit alcohol dehydrogenase family)</fullName>
    </submittedName>
</protein>
<dbReference type="EMBL" id="JAVDYG010000001">
    <property type="protein sequence ID" value="MDR7362592.1"/>
    <property type="molecule type" value="Genomic_DNA"/>
</dbReference>
<keyword evidence="1" id="KW-0560">Oxidoreductase</keyword>
<dbReference type="InterPro" id="IPR036291">
    <property type="entry name" value="NAD(P)-bd_dom_sf"/>
</dbReference>
<name>A0ABU2BVC2_9ACTN</name>
<evidence type="ECO:0000256" key="1">
    <source>
        <dbReference type="ARBA" id="ARBA00023002"/>
    </source>
</evidence>
<dbReference type="PANTHER" id="PTHR43157">
    <property type="entry name" value="PHOSPHATIDYLINOSITOL-GLYCAN BIOSYNTHESIS CLASS F PROTEIN-RELATED"/>
    <property type="match status" value="1"/>
</dbReference>
<sequence length="210" mass="21058">MTTLDLDLASPPDLAGPPDLAAVRRAAAEAAAPGPLDVLLQLGPHPLGHLAVTGLLLPNLLASGTGRVVTVSSPAARLARSSRWPSYAGSMLANLVLTVELDRRARAAGAPLTAVAAHPGWVTADGQVGGAIGVAAARLVGQSAAAGAQALVRAATDPGLEGGEYVGPGGPFGLHGPPRVVPMPRSARDPASAARLWEDAERVTGVVPRF</sequence>
<gene>
    <name evidence="2" type="ORF">J2S63_002145</name>
</gene>
<dbReference type="SUPFAM" id="SSF51735">
    <property type="entry name" value="NAD(P)-binding Rossmann-fold domains"/>
    <property type="match status" value="1"/>
</dbReference>
<evidence type="ECO:0000313" key="2">
    <source>
        <dbReference type="EMBL" id="MDR7362592.1"/>
    </source>
</evidence>
<keyword evidence="3" id="KW-1185">Reference proteome</keyword>
<proteinExistence type="predicted"/>
<accession>A0ABU2BVC2</accession>
<reference evidence="2 3" key="1">
    <citation type="submission" date="2023-07" db="EMBL/GenBank/DDBJ databases">
        <title>Sequencing the genomes of 1000 actinobacteria strains.</title>
        <authorList>
            <person name="Klenk H.-P."/>
        </authorList>
    </citation>
    <scope>NUCLEOTIDE SEQUENCE [LARGE SCALE GENOMIC DNA]</scope>
    <source>
        <strain evidence="2 3">DSM 19426</strain>
    </source>
</reference>
<evidence type="ECO:0000313" key="3">
    <source>
        <dbReference type="Proteomes" id="UP001183648"/>
    </source>
</evidence>
<dbReference type="Gene3D" id="3.40.50.720">
    <property type="entry name" value="NAD(P)-binding Rossmann-like Domain"/>
    <property type="match status" value="1"/>
</dbReference>
<dbReference type="PANTHER" id="PTHR43157:SF31">
    <property type="entry name" value="PHOSPHATIDYLINOSITOL-GLYCAN BIOSYNTHESIS CLASS F PROTEIN"/>
    <property type="match status" value="1"/>
</dbReference>
<comment type="caution">
    <text evidence="2">The sequence shown here is derived from an EMBL/GenBank/DDBJ whole genome shotgun (WGS) entry which is preliminary data.</text>
</comment>
<organism evidence="2 3">
    <name type="scientific">Nocardioides marmoribigeumensis</name>
    <dbReference type="NCBI Taxonomy" id="433649"/>
    <lineage>
        <taxon>Bacteria</taxon>
        <taxon>Bacillati</taxon>
        <taxon>Actinomycetota</taxon>
        <taxon>Actinomycetes</taxon>
        <taxon>Propionibacteriales</taxon>
        <taxon>Nocardioidaceae</taxon>
        <taxon>Nocardioides</taxon>
    </lineage>
</organism>
<dbReference type="Proteomes" id="UP001183648">
    <property type="component" value="Unassembled WGS sequence"/>
</dbReference>